<keyword evidence="1" id="KW-0472">Membrane</keyword>
<evidence type="ECO:0000256" key="1">
    <source>
        <dbReference type="SAM" id="Phobius"/>
    </source>
</evidence>
<dbReference type="AlphaFoldDB" id="A0A7M2WYB1"/>
<dbReference type="RefSeq" id="WP_206293425.1">
    <property type="nucleotide sequence ID" value="NZ_CP063458.1"/>
</dbReference>
<keyword evidence="3" id="KW-1185">Reference proteome</keyword>
<reference evidence="2 3" key="1">
    <citation type="submission" date="2020-10" db="EMBL/GenBank/DDBJ databases">
        <title>Wide distribution of Phycisphaera-like planctomycetes from WD2101 soil group in peatlands and genome analysis of the first cultivated representative.</title>
        <authorList>
            <person name="Dedysh S.N."/>
            <person name="Beletsky A.V."/>
            <person name="Ivanova A."/>
            <person name="Kulichevskaya I.S."/>
            <person name="Suzina N.E."/>
            <person name="Philippov D.A."/>
            <person name="Rakitin A.L."/>
            <person name="Mardanov A.V."/>
            <person name="Ravin N.V."/>
        </authorList>
    </citation>
    <scope>NUCLEOTIDE SEQUENCE [LARGE SCALE GENOMIC DNA]</scope>
    <source>
        <strain evidence="2 3">M1803</strain>
    </source>
</reference>
<keyword evidence="1" id="KW-0812">Transmembrane</keyword>
<feature type="transmembrane region" description="Helical" evidence="1">
    <location>
        <begin position="53"/>
        <end position="72"/>
    </location>
</feature>
<dbReference type="KEGG" id="hbs:IPV69_02950"/>
<protein>
    <submittedName>
        <fullName evidence="2">Uncharacterized protein</fullName>
    </submittedName>
</protein>
<feature type="transmembrane region" description="Helical" evidence="1">
    <location>
        <begin position="12"/>
        <end position="33"/>
    </location>
</feature>
<dbReference type="Proteomes" id="UP000593765">
    <property type="component" value="Chromosome"/>
</dbReference>
<accession>A0A7M2WYB1</accession>
<dbReference type="EMBL" id="CP063458">
    <property type="protein sequence ID" value="QOV90344.1"/>
    <property type="molecule type" value="Genomic_DNA"/>
</dbReference>
<sequence>MQESIVQRVVRRAGMMGLAVLLIAVSGGLGYVAHLTQVTSQKVGDGSPSVLPLIALSVLSAIAGLTTLRLALHQDAEAV</sequence>
<organism evidence="2 3">
    <name type="scientific">Humisphaera borealis</name>
    <dbReference type="NCBI Taxonomy" id="2807512"/>
    <lineage>
        <taxon>Bacteria</taxon>
        <taxon>Pseudomonadati</taxon>
        <taxon>Planctomycetota</taxon>
        <taxon>Phycisphaerae</taxon>
        <taxon>Tepidisphaerales</taxon>
        <taxon>Tepidisphaeraceae</taxon>
        <taxon>Humisphaera</taxon>
    </lineage>
</organism>
<keyword evidence="1" id="KW-1133">Transmembrane helix</keyword>
<name>A0A7M2WYB1_9BACT</name>
<gene>
    <name evidence="2" type="ORF">IPV69_02950</name>
</gene>
<evidence type="ECO:0000313" key="2">
    <source>
        <dbReference type="EMBL" id="QOV90344.1"/>
    </source>
</evidence>
<evidence type="ECO:0000313" key="3">
    <source>
        <dbReference type="Proteomes" id="UP000593765"/>
    </source>
</evidence>
<proteinExistence type="predicted"/>